<protein>
    <submittedName>
        <fullName evidence="2">Uncharacterized protein</fullName>
    </submittedName>
</protein>
<name>M7Y691_TRIUA</name>
<dbReference type="AlphaFoldDB" id="M7Y691"/>
<organism evidence="2">
    <name type="scientific">Triticum urartu</name>
    <name type="common">Red wild einkorn</name>
    <name type="synonym">Crithodium urartu</name>
    <dbReference type="NCBI Taxonomy" id="4572"/>
    <lineage>
        <taxon>Eukaryota</taxon>
        <taxon>Viridiplantae</taxon>
        <taxon>Streptophyta</taxon>
        <taxon>Embryophyta</taxon>
        <taxon>Tracheophyta</taxon>
        <taxon>Spermatophyta</taxon>
        <taxon>Magnoliopsida</taxon>
        <taxon>Liliopsida</taxon>
        <taxon>Poales</taxon>
        <taxon>Poaceae</taxon>
        <taxon>BOP clade</taxon>
        <taxon>Pooideae</taxon>
        <taxon>Triticodae</taxon>
        <taxon>Triticeae</taxon>
        <taxon>Triticinae</taxon>
        <taxon>Triticum</taxon>
    </lineage>
</organism>
<feature type="compositionally biased region" description="Basic residues" evidence="1">
    <location>
        <begin position="66"/>
        <end position="76"/>
    </location>
</feature>
<gene>
    <name evidence="2" type="ORF">TRIUR3_11723</name>
</gene>
<evidence type="ECO:0000256" key="1">
    <source>
        <dbReference type="SAM" id="MobiDB-lite"/>
    </source>
</evidence>
<dbReference type="EMBL" id="KD287168">
    <property type="protein sequence ID" value="EMS45388.1"/>
    <property type="molecule type" value="Genomic_DNA"/>
</dbReference>
<sequence length="160" mass="17358">MSASQRHGGRLHGAQTSCSPSSTSSRRRDAAQDGDPEPVVAHRSSTSSSQRREQQRHGATTCYTRRTTREKTKRRCAPGDSIGKIGTKMAASWERRADGGGAYGGSLATVMKFRLQRTDCDERGHGEQVHREGDIGVQVLHHALGAVAVPGFKPCDVKLY</sequence>
<reference evidence="2" key="1">
    <citation type="journal article" date="2013" name="Nature">
        <title>Draft genome of the wheat A-genome progenitor Triticum urartu.</title>
        <authorList>
            <person name="Ling H.Q."/>
            <person name="Zhao S."/>
            <person name="Liu D."/>
            <person name="Wang J."/>
            <person name="Sun H."/>
            <person name="Zhang C."/>
            <person name="Fan H."/>
            <person name="Li D."/>
            <person name="Dong L."/>
            <person name="Tao Y."/>
            <person name="Gao C."/>
            <person name="Wu H."/>
            <person name="Li Y."/>
            <person name="Cui Y."/>
            <person name="Guo X."/>
            <person name="Zheng S."/>
            <person name="Wang B."/>
            <person name="Yu K."/>
            <person name="Liang Q."/>
            <person name="Yang W."/>
            <person name="Lou X."/>
            <person name="Chen J."/>
            <person name="Feng M."/>
            <person name="Jian J."/>
            <person name="Zhang X."/>
            <person name="Luo G."/>
            <person name="Jiang Y."/>
            <person name="Liu J."/>
            <person name="Wang Z."/>
            <person name="Sha Y."/>
            <person name="Zhang B."/>
            <person name="Wu H."/>
            <person name="Tang D."/>
            <person name="Shen Q."/>
            <person name="Xue P."/>
            <person name="Zou S."/>
            <person name="Wang X."/>
            <person name="Liu X."/>
            <person name="Wang F."/>
            <person name="Yang Y."/>
            <person name="An X."/>
            <person name="Dong Z."/>
            <person name="Zhang K."/>
            <person name="Zhang X."/>
            <person name="Luo M.C."/>
            <person name="Dvorak J."/>
            <person name="Tong Y."/>
            <person name="Wang J."/>
            <person name="Yang H."/>
            <person name="Li Z."/>
            <person name="Wang D."/>
            <person name="Zhang A."/>
            <person name="Wang J."/>
        </authorList>
    </citation>
    <scope>NUCLEOTIDE SEQUENCE</scope>
</reference>
<feature type="region of interest" description="Disordered" evidence="1">
    <location>
        <begin position="1"/>
        <end position="83"/>
    </location>
</feature>
<accession>M7Y691</accession>
<proteinExistence type="predicted"/>
<evidence type="ECO:0000313" key="2">
    <source>
        <dbReference type="EMBL" id="EMS45388.1"/>
    </source>
</evidence>